<dbReference type="Proteomes" id="UP000054526">
    <property type="component" value="Unassembled WGS sequence"/>
</dbReference>
<accession>A0ABR5A1Q3</accession>
<dbReference type="InterPro" id="IPR025372">
    <property type="entry name" value="DUF4362"/>
</dbReference>
<gene>
    <name evidence="2" type="ORF">SD71_15000</name>
</gene>
<evidence type="ECO:0000259" key="1">
    <source>
        <dbReference type="Pfam" id="PF26353"/>
    </source>
</evidence>
<comment type="caution">
    <text evidence="2">The sequence shown here is derived from an EMBL/GenBank/DDBJ whole genome shotgun (WGS) entry which is preliminary data.</text>
</comment>
<dbReference type="Pfam" id="PF26353">
    <property type="entry name" value="YhfM"/>
    <property type="match status" value="1"/>
</dbReference>
<evidence type="ECO:0000313" key="3">
    <source>
        <dbReference type="Proteomes" id="UP000054526"/>
    </source>
</evidence>
<proteinExistence type="predicted"/>
<dbReference type="Pfam" id="PF14275">
    <property type="entry name" value="DUF4362"/>
    <property type="match status" value="1"/>
</dbReference>
<protein>
    <recommendedName>
        <fullName evidence="1">YhfM-like domain-containing protein</fullName>
    </recommendedName>
</protein>
<organism evidence="2 3">
    <name type="scientific">Cohnella kolymensis</name>
    <dbReference type="NCBI Taxonomy" id="1590652"/>
    <lineage>
        <taxon>Bacteria</taxon>
        <taxon>Bacillati</taxon>
        <taxon>Bacillota</taxon>
        <taxon>Bacilli</taxon>
        <taxon>Bacillales</taxon>
        <taxon>Paenibacillaceae</taxon>
        <taxon>Cohnella</taxon>
    </lineage>
</organism>
<evidence type="ECO:0000313" key="2">
    <source>
        <dbReference type="EMBL" id="KIL34993.1"/>
    </source>
</evidence>
<keyword evidence="3" id="KW-1185">Reference proteome</keyword>
<dbReference type="InterPro" id="IPR058780">
    <property type="entry name" value="YhfM-like_dom"/>
</dbReference>
<sequence length="269" mass="29423">MILGAALLFGVTGCGDEQATVVPAASSSAQVSGAHSQEAVRSADQVVVSRSLRFGSVNAAPYGSFSEKGEVDVFVKAVHSADKIQGILDVVQPDYDVVIEQDGKRWEIHLWLFAHAEHGMYTYVSDTGTGYKLTAESTRELYKLIWGLRYEPKQAAANGDFVNAHGKLSNLDVWEKFVANVKAGIRDEVQVVQYTIEGGPIFDNLSFDGETIMHKHDNTHDAHGSPAKRFEFCKSIEEKNSDRGTEYNLTSCGEGSSLKGTFNLNLENQ</sequence>
<feature type="domain" description="YhfM-like" evidence="1">
    <location>
        <begin position="64"/>
        <end position="147"/>
    </location>
</feature>
<name>A0ABR5A1Q3_9BACL</name>
<dbReference type="EMBL" id="JXAL01000024">
    <property type="protein sequence ID" value="KIL34993.1"/>
    <property type="molecule type" value="Genomic_DNA"/>
</dbReference>
<reference evidence="2 3" key="1">
    <citation type="submission" date="2014-12" db="EMBL/GenBank/DDBJ databases">
        <title>Draft genome sequence of Cohnella kolymensis strain B-2846.</title>
        <authorList>
            <person name="Karlyshev A.V."/>
            <person name="Kudryashova E.B."/>
        </authorList>
    </citation>
    <scope>NUCLEOTIDE SEQUENCE [LARGE SCALE GENOMIC DNA]</scope>
    <source>
        <strain evidence="2 3">VKM B-2846</strain>
    </source>
</reference>